<evidence type="ECO:0000313" key="2">
    <source>
        <dbReference type="Proteomes" id="UP001302812"/>
    </source>
</evidence>
<organism evidence="1 2">
    <name type="scientific">Canariomyces notabilis</name>
    <dbReference type="NCBI Taxonomy" id="2074819"/>
    <lineage>
        <taxon>Eukaryota</taxon>
        <taxon>Fungi</taxon>
        <taxon>Dikarya</taxon>
        <taxon>Ascomycota</taxon>
        <taxon>Pezizomycotina</taxon>
        <taxon>Sordariomycetes</taxon>
        <taxon>Sordariomycetidae</taxon>
        <taxon>Sordariales</taxon>
        <taxon>Chaetomiaceae</taxon>
        <taxon>Canariomyces</taxon>
    </lineage>
</organism>
<dbReference type="Proteomes" id="UP001302812">
    <property type="component" value="Unassembled WGS sequence"/>
</dbReference>
<comment type="caution">
    <text evidence="1">The sequence shown here is derived from an EMBL/GenBank/DDBJ whole genome shotgun (WGS) entry which is preliminary data.</text>
</comment>
<name>A0AAN6TFD3_9PEZI</name>
<dbReference type="Pfam" id="PF12311">
    <property type="entry name" value="DUF3632"/>
    <property type="match status" value="1"/>
</dbReference>
<reference evidence="1" key="2">
    <citation type="submission" date="2023-05" db="EMBL/GenBank/DDBJ databases">
        <authorList>
            <consortium name="Lawrence Berkeley National Laboratory"/>
            <person name="Steindorff A."/>
            <person name="Hensen N."/>
            <person name="Bonometti L."/>
            <person name="Westerberg I."/>
            <person name="Brannstrom I.O."/>
            <person name="Guillou S."/>
            <person name="Cros-Aarteil S."/>
            <person name="Calhoun S."/>
            <person name="Haridas S."/>
            <person name="Kuo A."/>
            <person name="Mondo S."/>
            <person name="Pangilinan J."/>
            <person name="Riley R."/>
            <person name="Labutti K."/>
            <person name="Andreopoulos B."/>
            <person name="Lipzen A."/>
            <person name="Chen C."/>
            <person name="Yanf M."/>
            <person name="Daum C."/>
            <person name="Ng V."/>
            <person name="Clum A."/>
            <person name="Ohm R."/>
            <person name="Martin F."/>
            <person name="Silar P."/>
            <person name="Natvig D."/>
            <person name="Lalanne C."/>
            <person name="Gautier V."/>
            <person name="Ament-Velasquez S.L."/>
            <person name="Kruys A."/>
            <person name="Hutchinson M.I."/>
            <person name="Powell A.J."/>
            <person name="Barry K."/>
            <person name="Miller A.N."/>
            <person name="Grigoriev I.V."/>
            <person name="Debuchy R."/>
            <person name="Gladieux P."/>
            <person name="Thoren M.H."/>
            <person name="Johannesson H."/>
        </authorList>
    </citation>
    <scope>NUCLEOTIDE SEQUENCE</scope>
    <source>
        <strain evidence="1">CBS 508.74</strain>
    </source>
</reference>
<keyword evidence="2" id="KW-1185">Reference proteome</keyword>
<reference evidence="1" key="1">
    <citation type="journal article" date="2023" name="Mol. Phylogenet. Evol.">
        <title>Genome-scale phylogeny and comparative genomics of the fungal order Sordariales.</title>
        <authorList>
            <person name="Hensen N."/>
            <person name="Bonometti L."/>
            <person name="Westerberg I."/>
            <person name="Brannstrom I.O."/>
            <person name="Guillou S."/>
            <person name="Cros-Aarteil S."/>
            <person name="Calhoun S."/>
            <person name="Haridas S."/>
            <person name="Kuo A."/>
            <person name="Mondo S."/>
            <person name="Pangilinan J."/>
            <person name="Riley R."/>
            <person name="LaButti K."/>
            <person name="Andreopoulos B."/>
            <person name="Lipzen A."/>
            <person name="Chen C."/>
            <person name="Yan M."/>
            <person name="Daum C."/>
            <person name="Ng V."/>
            <person name="Clum A."/>
            <person name="Steindorff A."/>
            <person name="Ohm R.A."/>
            <person name="Martin F."/>
            <person name="Silar P."/>
            <person name="Natvig D.O."/>
            <person name="Lalanne C."/>
            <person name="Gautier V."/>
            <person name="Ament-Velasquez S.L."/>
            <person name="Kruys A."/>
            <person name="Hutchinson M.I."/>
            <person name="Powell A.J."/>
            <person name="Barry K."/>
            <person name="Miller A.N."/>
            <person name="Grigoriev I.V."/>
            <person name="Debuchy R."/>
            <person name="Gladieux P."/>
            <person name="Hiltunen Thoren M."/>
            <person name="Johannesson H."/>
        </authorList>
    </citation>
    <scope>NUCLEOTIDE SEQUENCE</scope>
    <source>
        <strain evidence="1">CBS 508.74</strain>
    </source>
</reference>
<gene>
    <name evidence="1" type="ORF">N656DRAFT_797312</name>
</gene>
<dbReference type="EMBL" id="MU853339">
    <property type="protein sequence ID" value="KAK4113442.1"/>
    <property type="molecule type" value="Genomic_DNA"/>
</dbReference>
<accession>A0AAN6TFD3</accession>
<dbReference type="GeneID" id="89941743"/>
<dbReference type="RefSeq" id="XP_064671012.1">
    <property type="nucleotide sequence ID" value="XM_064817618.1"/>
</dbReference>
<sequence length="274" mass="30782">MEAILDSINANFGQRRDYPPTQTALKGIRSALESPLNTTDGKAKTMAGYCRLAFEQELATQPVECHGQAVSEVQKIIRQLSLVLPANHPWQDATVKCMHILREEPGEFGGIFEASEHYFVDALRSNPVRWGKVEEPANIQQDIEKWKNLNSFLARVTGTAGGTENVRGRWIPWSKDALHRALNVGANTNLEADIIECYFWVATEWLLCAAYEILVELSSQKDDAPVPSKWRTWMDKLIEACANRHDLGLSDEVYSRILDAVRSMAVAEARLVQT</sequence>
<dbReference type="InterPro" id="IPR022085">
    <property type="entry name" value="OpdG"/>
</dbReference>
<dbReference type="AlphaFoldDB" id="A0AAN6TFD3"/>
<evidence type="ECO:0000313" key="1">
    <source>
        <dbReference type="EMBL" id="KAK4113442.1"/>
    </source>
</evidence>
<protein>
    <submittedName>
        <fullName evidence="1">Uncharacterized protein</fullName>
    </submittedName>
</protein>
<proteinExistence type="predicted"/>